<dbReference type="RefSeq" id="WP_219425456.1">
    <property type="nucleotide sequence ID" value="NZ_JAHXQY010000005.1"/>
</dbReference>
<dbReference type="EMBL" id="JAHXRF010000005">
    <property type="protein sequence ID" value="MBW4865259.1"/>
    <property type="molecule type" value="Genomic_DNA"/>
</dbReference>
<gene>
    <name evidence="1" type="ORF">KZY68_04345</name>
</gene>
<dbReference type="AlphaFoldDB" id="A0AAW4NRS5"/>
<name>A0AAW4NRS5_9BACT</name>
<evidence type="ECO:0000313" key="1">
    <source>
        <dbReference type="EMBL" id="MBW4865259.1"/>
    </source>
</evidence>
<protein>
    <submittedName>
        <fullName evidence="1">Uncharacterized protein</fullName>
    </submittedName>
</protein>
<dbReference type="Proteomes" id="UP001196873">
    <property type="component" value="Unassembled WGS sequence"/>
</dbReference>
<reference evidence="1" key="1">
    <citation type="submission" date="2021-07" db="EMBL/GenBank/DDBJ databases">
        <title>Genomic diversity and antimicrobial resistance of Prevotella spp. isolated from chronic lung disease airways.</title>
        <authorList>
            <person name="Webb K.A."/>
            <person name="Olagoke O.S."/>
            <person name="Baird T."/>
            <person name="Neill J."/>
            <person name="Pham A."/>
            <person name="Wells T.J."/>
            <person name="Ramsay K.A."/>
            <person name="Bell S.C."/>
            <person name="Sarovich D.S."/>
            <person name="Price E.P."/>
        </authorList>
    </citation>
    <scope>NUCLEOTIDE SEQUENCE</scope>
    <source>
        <strain evidence="1">SCHI0047.S.3</strain>
    </source>
</reference>
<accession>A0AAW4NRS5</accession>
<comment type="caution">
    <text evidence="1">The sequence shown here is derived from an EMBL/GenBank/DDBJ whole genome shotgun (WGS) entry which is preliminary data.</text>
</comment>
<organism evidence="1 2">
    <name type="scientific">Segatella salivae</name>
    <dbReference type="NCBI Taxonomy" id="228604"/>
    <lineage>
        <taxon>Bacteria</taxon>
        <taxon>Pseudomonadati</taxon>
        <taxon>Bacteroidota</taxon>
        <taxon>Bacteroidia</taxon>
        <taxon>Bacteroidales</taxon>
        <taxon>Prevotellaceae</taxon>
        <taxon>Segatella</taxon>
    </lineage>
</organism>
<sequence>MKPTWLESPTTNVERAQHLPMLHKGVKTLCFFQTTYLNPTTQGDNRLKWAISNPENDSPTHRFLTKQQINLLI</sequence>
<proteinExistence type="predicted"/>
<evidence type="ECO:0000313" key="2">
    <source>
        <dbReference type="Proteomes" id="UP001196873"/>
    </source>
</evidence>